<accession>A0A0B6ZPX6</accession>
<dbReference type="GO" id="GO:0016558">
    <property type="term" value="P:protein import into peroxisome matrix"/>
    <property type="evidence" value="ECO:0007669"/>
    <property type="project" value="InterPro"/>
</dbReference>
<evidence type="ECO:0000256" key="9">
    <source>
        <dbReference type="ARBA" id="ARBA00022927"/>
    </source>
</evidence>
<organism evidence="14">
    <name type="scientific">Arion vulgaris</name>
    <dbReference type="NCBI Taxonomy" id="1028688"/>
    <lineage>
        <taxon>Eukaryota</taxon>
        <taxon>Metazoa</taxon>
        <taxon>Spiralia</taxon>
        <taxon>Lophotrochozoa</taxon>
        <taxon>Mollusca</taxon>
        <taxon>Gastropoda</taxon>
        <taxon>Heterobranchia</taxon>
        <taxon>Euthyneura</taxon>
        <taxon>Panpulmonata</taxon>
        <taxon>Eupulmonata</taxon>
        <taxon>Stylommatophora</taxon>
        <taxon>Helicina</taxon>
        <taxon>Arionoidea</taxon>
        <taxon>Arionidae</taxon>
        <taxon>Arion</taxon>
    </lineage>
</organism>
<keyword evidence="12" id="KW-0576">Peroxisome</keyword>
<dbReference type="GO" id="GO:0004842">
    <property type="term" value="F:ubiquitin-protein transferase activity"/>
    <property type="evidence" value="ECO:0007669"/>
    <property type="project" value="TreeGrafter"/>
</dbReference>
<keyword evidence="6" id="KW-0479">Metal-binding</keyword>
<dbReference type="AlphaFoldDB" id="A0A0B6ZPX6"/>
<evidence type="ECO:0000256" key="10">
    <source>
        <dbReference type="ARBA" id="ARBA00022989"/>
    </source>
</evidence>
<comment type="pathway">
    <text evidence="2">Protein modification; protein ubiquitination.</text>
</comment>
<dbReference type="GO" id="GO:0005778">
    <property type="term" value="C:peroxisomal membrane"/>
    <property type="evidence" value="ECO:0007669"/>
    <property type="project" value="UniProtKB-SubCell"/>
</dbReference>
<dbReference type="InterPro" id="IPR017375">
    <property type="entry name" value="PEX12"/>
</dbReference>
<evidence type="ECO:0000259" key="13">
    <source>
        <dbReference type="Pfam" id="PF04757"/>
    </source>
</evidence>
<evidence type="ECO:0000256" key="4">
    <source>
        <dbReference type="ARBA" id="ARBA00022448"/>
    </source>
</evidence>
<evidence type="ECO:0000256" key="5">
    <source>
        <dbReference type="ARBA" id="ARBA00022692"/>
    </source>
</evidence>
<keyword evidence="4" id="KW-0813">Transport</keyword>
<evidence type="ECO:0000313" key="14">
    <source>
        <dbReference type="EMBL" id="CEK69891.1"/>
    </source>
</evidence>
<keyword evidence="10" id="KW-1133">Transmembrane helix</keyword>
<dbReference type="GO" id="GO:0006513">
    <property type="term" value="P:protein monoubiquitination"/>
    <property type="evidence" value="ECO:0007669"/>
    <property type="project" value="TreeGrafter"/>
</dbReference>
<evidence type="ECO:0000256" key="12">
    <source>
        <dbReference type="ARBA" id="ARBA00023140"/>
    </source>
</evidence>
<dbReference type="PANTHER" id="PTHR12888:SF0">
    <property type="entry name" value="PEROXISOME ASSEMBLY PROTEIN 12"/>
    <property type="match status" value="1"/>
</dbReference>
<keyword evidence="8" id="KW-0862">Zinc</keyword>
<evidence type="ECO:0000256" key="1">
    <source>
        <dbReference type="ARBA" id="ARBA00004585"/>
    </source>
</evidence>
<feature type="domain" description="Pex N-terminal" evidence="13">
    <location>
        <begin position="27"/>
        <end position="188"/>
    </location>
</feature>
<evidence type="ECO:0000256" key="3">
    <source>
        <dbReference type="ARBA" id="ARBA00008704"/>
    </source>
</evidence>
<comment type="similarity">
    <text evidence="3">Belongs to the pex2/pex10/pex12 family.</text>
</comment>
<keyword evidence="9" id="KW-0653">Protein transport</keyword>
<name>A0A0B6ZPX6_9EUPU</name>
<comment type="subcellular location">
    <subcellularLocation>
        <location evidence="1">Peroxisome membrane</location>
        <topology evidence="1">Multi-pass membrane protein</topology>
    </subcellularLocation>
</comment>
<evidence type="ECO:0000256" key="2">
    <source>
        <dbReference type="ARBA" id="ARBA00004906"/>
    </source>
</evidence>
<dbReference type="EMBL" id="HACG01023026">
    <property type="protein sequence ID" value="CEK69891.1"/>
    <property type="molecule type" value="Transcribed_RNA"/>
</dbReference>
<reference evidence="14" key="1">
    <citation type="submission" date="2014-12" db="EMBL/GenBank/DDBJ databases">
        <title>Insight into the proteome of Arion vulgaris.</title>
        <authorList>
            <person name="Aradska J."/>
            <person name="Bulat T."/>
            <person name="Smidak R."/>
            <person name="Sarate P."/>
            <person name="Gangsoo J."/>
            <person name="Sialana F."/>
            <person name="Bilban M."/>
            <person name="Lubec G."/>
        </authorList>
    </citation>
    <scope>NUCLEOTIDE SEQUENCE</scope>
    <source>
        <tissue evidence="14">Skin</tissue>
    </source>
</reference>
<dbReference type="GO" id="GO:1990429">
    <property type="term" value="C:peroxisomal importomer complex"/>
    <property type="evidence" value="ECO:0007669"/>
    <property type="project" value="TreeGrafter"/>
</dbReference>
<sequence>MAEHGAHLTSGGVTDTNRPSVFEVLAQENLMSTIRPAIRHALRVFSERYPEQLGRLIQNFDEIFLLLDTLVQSYYLKKYGGSFAENFYDLKRVPSGSPDQPLLSKHRMMSVACLVLIPYVRQKLDSYFEMLQYKEGSRQGLSFLQCMTLAYILSYILRGGRWHNPNMHLSGTELRRLDPDEELNGSDKLHDPAWSELNTTAKLSLLARMSLNTTAACLSTSLSVGVFSYSFWTGGMPVTTVHQL</sequence>
<keyword evidence="5" id="KW-0812">Transmembrane</keyword>
<dbReference type="Pfam" id="PF04757">
    <property type="entry name" value="Pex2_Pex12"/>
    <property type="match status" value="1"/>
</dbReference>
<evidence type="ECO:0000256" key="11">
    <source>
        <dbReference type="ARBA" id="ARBA00023136"/>
    </source>
</evidence>
<dbReference type="GO" id="GO:0008270">
    <property type="term" value="F:zinc ion binding"/>
    <property type="evidence" value="ECO:0007669"/>
    <property type="project" value="UniProtKB-KW"/>
</dbReference>
<evidence type="ECO:0000256" key="7">
    <source>
        <dbReference type="ARBA" id="ARBA00022771"/>
    </source>
</evidence>
<dbReference type="InterPro" id="IPR006845">
    <property type="entry name" value="Pex_N"/>
</dbReference>
<protein>
    <recommendedName>
        <fullName evidence="13">Pex N-terminal domain-containing protein</fullName>
    </recommendedName>
</protein>
<gene>
    <name evidence="14" type="primary">ORF72038</name>
</gene>
<keyword evidence="11" id="KW-0472">Membrane</keyword>
<dbReference type="PANTHER" id="PTHR12888">
    <property type="entry name" value="PEROXISOME ASSEMBLY PROTEIN 12 PEROXIN-12"/>
    <property type="match status" value="1"/>
</dbReference>
<evidence type="ECO:0000256" key="6">
    <source>
        <dbReference type="ARBA" id="ARBA00022723"/>
    </source>
</evidence>
<keyword evidence="7" id="KW-0863">Zinc-finger</keyword>
<evidence type="ECO:0000256" key="8">
    <source>
        <dbReference type="ARBA" id="ARBA00022833"/>
    </source>
</evidence>
<proteinExistence type="inferred from homology"/>